<keyword evidence="2" id="KW-1185">Reference proteome</keyword>
<organism evidence="1 2">
    <name type="scientific">Peronosclerospora sorghi</name>
    <dbReference type="NCBI Taxonomy" id="230839"/>
    <lineage>
        <taxon>Eukaryota</taxon>
        <taxon>Sar</taxon>
        <taxon>Stramenopiles</taxon>
        <taxon>Oomycota</taxon>
        <taxon>Peronosporomycetes</taxon>
        <taxon>Peronosporales</taxon>
        <taxon>Peronosporaceae</taxon>
        <taxon>Peronosclerospora</taxon>
    </lineage>
</organism>
<comment type="caution">
    <text evidence="1">The sequence shown here is derived from an EMBL/GenBank/DDBJ whole genome shotgun (WGS) entry which is preliminary data.</text>
</comment>
<gene>
    <name evidence="1" type="ORF">PsorP6_009395</name>
</gene>
<dbReference type="Proteomes" id="UP001163321">
    <property type="component" value="Chromosome 5"/>
</dbReference>
<proteinExistence type="predicted"/>
<sequence>MIFVTFGRTHWETTSVSSSSMNKEPTSYPEKAKAALTMLAIGDCGDTTDKPGSCCNEYRKVANDSLVYKIDYWVQINVDEILAQAAGDIKSTSILSHGDNIYWNGPGTKDIEYRIETTFESVYDQPELQGIPWINVVGNHDLEASTTFAVARTTTFANVKALTSCARPLHVKNFKSNGVSVDVFNIETNFDDSHGVMEIFCQCYGYIKKKKLSPAESKKQDNTCNDRTQGDELCAGRSTEMYNTLSRNGGMTH</sequence>
<evidence type="ECO:0000313" key="1">
    <source>
        <dbReference type="EMBL" id="KAI9912099.1"/>
    </source>
</evidence>
<evidence type="ECO:0000313" key="2">
    <source>
        <dbReference type="Proteomes" id="UP001163321"/>
    </source>
</evidence>
<protein>
    <submittedName>
        <fullName evidence="1">Uncharacterized protein</fullName>
    </submittedName>
</protein>
<accession>A0ACC0W039</accession>
<dbReference type="EMBL" id="CM047584">
    <property type="protein sequence ID" value="KAI9912099.1"/>
    <property type="molecule type" value="Genomic_DNA"/>
</dbReference>
<reference evidence="1 2" key="1">
    <citation type="journal article" date="2022" name="bioRxiv">
        <title>The genome of the oomycete Peronosclerospora sorghi, a cosmopolitan pathogen of maize and sorghum, is inflated with dispersed pseudogenes.</title>
        <authorList>
            <person name="Fletcher K."/>
            <person name="Martin F."/>
            <person name="Isakeit T."/>
            <person name="Cavanaugh K."/>
            <person name="Magill C."/>
            <person name="Michelmore R."/>
        </authorList>
    </citation>
    <scope>NUCLEOTIDE SEQUENCE [LARGE SCALE GENOMIC DNA]</scope>
    <source>
        <strain evidence="1">P6</strain>
    </source>
</reference>
<name>A0ACC0W039_9STRA</name>